<keyword evidence="6 11" id="KW-0732">Signal</keyword>
<evidence type="ECO:0000256" key="6">
    <source>
        <dbReference type="ARBA" id="ARBA00022729"/>
    </source>
</evidence>
<feature type="signal peptide" evidence="11">
    <location>
        <begin position="1"/>
        <end position="21"/>
    </location>
</feature>
<comment type="caution">
    <text evidence="13">The sequence shown here is derived from an EMBL/GenBank/DDBJ whole genome shotgun (WGS) entry which is preliminary data.</text>
</comment>
<dbReference type="InterPro" id="IPR011050">
    <property type="entry name" value="Pectin_lyase_fold/virulence"/>
</dbReference>
<comment type="similarity">
    <text evidence="3">Belongs to the pectinesterase family.</text>
</comment>
<dbReference type="Gene3D" id="2.160.20.10">
    <property type="entry name" value="Single-stranded right-handed beta-helix, Pectin lyase-like"/>
    <property type="match status" value="1"/>
</dbReference>
<keyword evidence="7 11" id="KW-0378">Hydrolase</keyword>
<evidence type="ECO:0000256" key="8">
    <source>
        <dbReference type="ARBA" id="ARBA00023085"/>
    </source>
</evidence>
<keyword evidence="13" id="KW-0456">Lyase</keyword>
<dbReference type="GO" id="GO:0045490">
    <property type="term" value="P:pectin catabolic process"/>
    <property type="evidence" value="ECO:0007669"/>
    <property type="project" value="UniProtKB-UniRule"/>
</dbReference>
<dbReference type="PANTHER" id="PTHR31321:SF57">
    <property type="entry name" value="PECTINESTERASE 53-RELATED"/>
    <property type="match status" value="1"/>
</dbReference>
<accession>A0A9P8VJG8</accession>
<dbReference type="Pfam" id="PF01095">
    <property type="entry name" value="Pectinesterase"/>
    <property type="match status" value="1"/>
</dbReference>
<dbReference type="InterPro" id="IPR000070">
    <property type="entry name" value="Pectinesterase_cat"/>
</dbReference>
<dbReference type="FunFam" id="2.160.20.10:FF:000014">
    <property type="entry name" value="Pectinesterase"/>
    <property type="match status" value="1"/>
</dbReference>
<dbReference type="AlphaFoldDB" id="A0A9P8VJG8"/>
<keyword evidence="11" id="KW-0961">Cell wall biogenesis/degradation</keyword>
<comment type="catalytic activity">
    <reaction evidence="9 11">
        <text>[(1-&gt;4)-alpha-D-galacturonosyl methyl ester](n) + n H2O = [(1-&gt;4)-alpha-D-galacturonosyl](n) + n methanol + n H(+)</text>
        <dbReference type="Rhea" id="RHEA:22380"/>
        <dbReference type="Rhea" id="RHEA-COMP:14570"/>
        <dbReference type="Rhea" id="RHEA-COMP:14573"/>
        <dbReference type="ChEBI" id="CHEBI:15377"/>
        <dbReference type="ChEBI" id="CHEBI:15378"/>
        <dbReference type="ChEBI" id="CHEBI:17790"/>
        <dbReference type="ChEBI" id="CHEBI:140522"/>
        <dbReference type="ChEBI" id="CHEBI:140523"/>
        <dbReference type="EC" id="3.1.1.11"/>
    </reaction>
</comment>
<reference evidence="13" key="1">
    <citation type="journal article" date="2021" name="Nat. Commun.">
        <title>Genetic determinants of endophytism in the Arabidopsis root mycobiome.</title>
        <authorList>
            <person name="Mesny F."/>
            <person name="Miyauchi S."/>
            <person name="Thiergart T."/>
            <person name="Pickel B."/>
            <person name="Atanasova L."/>
            <person name="Karlsson M."/>
            <person name="Huettel B."/>
            <person name="Barry K.W."/>
            <person name="Haridas S."/>
            <person name="Chen C."/>
            <person name="Bauer D."/>
            <person name="Andreopoulos W."/>
            <person name="Pangilinan J."/>
            <person name="LaButti K."/>
            <person name="Riley R."/>
            <person name="Lipzen A."/>
            <person name="Clum A."/>
            <person name="Drula E."/>
            <person name="Henrissat B."/>
            <person name="Kohler A."/>
            <person name="Grigoriev I.V."/>
            <person name="Martin F.M."/>
            <person name="Hacquard S."/>
        </authorList>
    </citation>
    <scope>NUCLEOTIDE SEQUENCE</scope>
    <source>
        <strain evidence="13">MPI-SDFR-AT-0117</strain>
    </source>
</reference>
<evidence type="ECO:0000256" key="11">
    <source>
        <dbReference type="RuleBase" id="RU000589"/>
    </source>
</evidence>
<evidence type="ECO:0000256" key="9">
    <source>
        <dbReference type="ARBA" id="ARBA00047928"/>
    </source>
</evidence>
<dbReference type="InterPro" id="IPR033131">
    <property type="entry name" value="Pectinesterase_Asp_AS"/>
</dbReference>
<evidence type="ECO:0000256" key="7">
    <source>
        <dbReference type="ARBA" id="ARBA00022801"/>
    </source>
</evidence>
<sequence length="340" mass="37012">MISMRVVTALLAIAQAGLCLGQTCCGKNSRTRPPPDALIVDAEGTQPGSFSTFGEAVANLHNGTEEQTIFILPGTYTEQVYVPPHSGPIVFQGYTCNTHSYADNQVTITYNLSRTVPGITNNDQTSTIRLWSANVKMYNLNIANTFGQAATSGQALAMSAQNTNQGFYGCQFTGYQDTIYANEGRQVYAHSYINGAVDFIFGLRSAAWFESCDIETIGPGYITANGREAEENKSIYVFNNAHVSGTSGPASTVLGRPWRQFSRVVFQDSWLGDVVKPAGWSAWDTVQPVTNVVYREYQNTGPGSSGPRISWAGQLEAPVALEDVLGKGYEDEWWVDTAFL</sequence>
<dbReference type="Proteomes" id="UP000770015">
    <property type="component" value="Unassembled WGS sequence"/>
</dbReference>
<keyword evidence="5 11" id="KW-0964">Secreted</keyword>
<feature type="chain" id="PRO_5040546972" description="Pectinesterase" evidence="11">
    <location>
        <begin position="22"/>
        <end position="340"/>
    </location>
</feature>
<name>A0A9P8VJG8_9PEZI</name>
<keyword evidence="14" id="KW-1185">Reference proteome</keyword>
<dbReference type="PANTHER" id="PTHR31321">
    <property type="entry name" value="ACYL-COA THIOESTER HYDROLASE YBHC-RELATED"/>
    <property type="match status" value="1"/>
</dbReference>
<dbReference type="GO" id="GO:0016829">
    <property type="term" value="F:lyase activity"/>
    <property type="evidence" value="ECO:0007669"/>
    <property type="project" value="UniProtKB-KW"/>
</dbReference>
<dbReference type="SUPFAM" id="SSF51126">
    <property type="entry name" value="Pectin lyase-like"/>
    <property type="match status" value="1"/>
</dbReference>
<evidence type="ECO:0000256" key="3">
    <source>
        <dbReference type="ARBA" id="ARBA00008891"/>
    </source>
</evidence>
<evidence type="ECO:0000256" key="1">
    <source>
        <dbReference type="ARBA" id="ARBA00004613"/>
    </source>
</evidence>
<evidence type="ECO:0000256" key="2">
    <source>
        <dbReference type="ARBA" id="ARBA00005184"/>
    </source>
</evidence>
<comment type="subcellular location">
    <subcellularLocation>
        <location evidence="1 11">Secreted</location>
    </subcellularLocation>
</comment>
<dbReference type="EMBL" id="JAGSXJ010000003">
    <property type="protein sequence ID" value="KAH6693462.1"/>
    <property type="molecule type" value="Genomic_DNA"/>
</dbReference>
<feature type="domain" description="Pectinesterase catalytic" evidence="12">
    <location>
        <begin position="43"/>
        <end position="314"/>
    </location>
</feature>
<evidence type="ECO:0000256" key="10">
    <source>
        <dbReference type="PROSITE-ProRule" id="PRU10040"/>
    </source>
</evidence>
<proteinExistence type="inferred from homology"/>
<comment type="function">
    <text evidence="11">Involved in maceration and soft-rotting of plant tissue.</text>
</comment>
<comment type="pathway">
    <text evidence="2 11">Glycan metabolism; pectin degradation; 2-dehydro-3-deoxy-D-gluconate from pectin: step 1/5.</text>
</comment>
<evidence type="ECO:0000313" key="13">
    <source>
        <dbReference type="EMBL" id="KAH6693462.1"/>
    </source>
</evidence>
<gene>
    <name evidence="13" type="ORF">F5X68DRAFT_247728</name>
</gene>
<evidence type="ECO:0000313" key="14">
    <source>
        <dbReference type="Proteomes" id="UP000770015"/>
    </source>
</evidence>
<protein>
    <recommendedName>
        <fullName evidence="4 11">Pectinesterase</fullName>
        <ecNumber evidence="4 11">3.1.1.11</ecNumber>
    </recommendedName>
</protein>
<dbReference type="GO" id="GO:0042545">
    <property type="term" value="P:cell wall modification"/>
    <property type="evidence" value="ECO:0007669"/>
    <property type="project" value="UniProtKB-UniRule"/>
</dbReference>
<dbReference type="EC" id="3.1.1.11" evidence="4 11"/>
<feature type="active site" evidence="10">
    <location>
        <position position="198"/>
    </location>
</feature>
<dbReference type="GO" id="GO:0005576">
    <property type="term" value="C:extracellular region"/>
    <property type="evidence" value="ECO:0007669"/>
    <property type="project" value="UniProtKB-SubCell"/>
</dbReference>
<evidence type="ECO:0000256" key="4">
    <source>
        <dbReference type="ARBA" id="ARBA00013229"/>
    </source>
</evidence>
<evidence type="ECO:0000259" key="12">
    <source>
        <dbReference type="Pfam" id="PF01095"/>
    </source>
</evidence>
<dbReference type="GO" id="GO:0030599">
    <property type="term" value="F:pectinesterase activity"/>
    <property type="evidence" value="ECO:0007669"/>
    <property type="project" value="UniProtKB-UniRule"/>
</dbReference>
<organism evidence="13 14">
    <name type="scientific">Plectosphaerella plurivora</name>
    <dbReference type="NCBI Taxonomy" id="936078"/>
    <lineage>
        <taxon>Eukaryota</taxon>
        <taxon>Fungi</taxon>
        <taxon>Dikarya</taxon>
        <taxon>Ascomycota</taxon>
        <taxon>Pezizomycotina</taxon>
        <taxon>Sordariomycetes</taxon>
        <taxon>Hypocreomycetidae</taxon>
        <taxon>Glomerellales</taxon>
        <taxon>Plectosphaerellaceae</taxon>
        <taxon>Plectosphaerella</taxon>
    </lineage>
</organism>
<dbReference type="PROSITE" id="PS00503">
    <property type="entry name" value="PECTINESTERASE_2"/>
    <property type="match status" value="1"/>
</dbReference>
<evidence type="ECO:0000256" key="5">
    <source>
        <dbReference type="ARBA" id="ARBA00022525"/>
    </source>
</evidence>
<dbReference type="InterPro" id="IPR012334">
    <property type="entry name" value="Pectin_lyas_fold"/>
</dbReference>
<keyword evidence="8 11" id="KW-0063">Aspartyl esterase</keyword>
<dbReference type="OrthoDB" id="2019149at2759"/>